<organism evidence="1 2">
    <name type="scientific">Paenibacillus baimaensis</name>
    <dbReference type="NCBI Taxonomy" id="2982185"/>
    <lineage>
        <taxon>Bacteria</taxon>
        <taxon>Bacillati</taxon>
        <taxon>Bacillota</taxon>
        <taxon>Bacilli</taxon>
        <taxon>Bacillales</taxon>
        <taxon>Paenibacillaceae</taxon>
        <taxon>Paenibacillus</taxon>
    </lineage>
</organism>
<comment type="caution">
    <text evidence="1">The sequence shown here is derived from an EMBL/GenBank/DDBJ whole genome shotgun (WGS) entry which is preliminary data.</text>
</comment>
<reference evidence="1 2" key="1">
    <citation type="submission" date="2022-09" db="EMBL/GenBank/DDBJ databases">
        <authorList>
            <person name="Han X.L."/>
            <person name="Wang Q."/>
            <person name="Lu T."/>
        </authorList>
    </citation>
    <scope>NUCLEOTIDE SEQUENCE [LARGE SCALE GENOMIC DNA]</scope>
    <source>
        <strain evidence="1 2">WQ 127069</strain>
    </source>
</reference>
<accession>A0ABT2UTA9</accession>
<dbReference type="InterPro" id="IPR025059">
    <property type="entry name" value="DUF3997"/>
</dbReference>
<proteinExistence type="predicted"/>
<dbReference type="Proteomes" id="UP001652445">
    <property type="component" value="Unassembled WGS sequence"/>
</dbReference>
<dbReference type="EMBL" id="JAOQIO010000124">
    <property type="protein sequence ID" value="MCU6797797.1"/>
    <property type="molecule type" value="Genomic_DNA"/>
</dbReference>
<name>A0ABT2UTA9_9BACL</name>
<gene>
    <name evidence="1" type="ORF">OB236_37315</name>
</gene>
<protein>
    <submittedName>
        <fullName evidence="1">DUF3997 domain-containing protein</fullName>
    </submittedName>
</protein>
<dbReference type="PROSITE" id="PS51257">
    <property type="entry name" value="PROKAR_LIPOPROTEIN"/>
    <property type="match status" value="1"/>
</dbReference>
<sequence>MKIPLKIKQMFISITILPFFIVSGCAGLGDYDVQLPNKLTVIRSSAHQVTISPQITESSWGAPLIPTKVVEVGWDEKYILAKQ</sequence>
<evidence type="ECO:0000313" key="2">
    <source>
        <dbReference type="Proteomes" id="UP001652445"/>
    </source>
</evidence>
<dbReference type="Pfam" id="PF13162">
    <property type="entry name" value="DUF3997"/>
    <property type="match status" value="1"/>
</dbReference>
<keyword evidence="2" id="KW-1185">Reference proteome</keyword>
<dbReference type="RefSeq" id="WP_262688517.1">
    <property type="nucleotide sequence ID" value="NZ_JAOQIO010000124.1"/>
</dbReference>
<evidence type="ECO:0000313" key="1">
    <source>
        <dbReference type="EMBL" id="MCU6797797.1"/>
    </source>
</evidence>